<feature type="non-terminal residue" evidence="2">
    <location>
        <position position="77"/>
    </location>
</feature>
<feature type="compositionally biased region" description="Low complexity" evidence="1">
    <location>
        <begin position="40"/>
        <end position="49"/>
    </location>
</feature>
<accession>A0A0B7C4J0</accession>
<protein>
    <submittedName>
        <fullName evidence="2">Uncharacterized protein</fullName>
    </submittedName>
</protein>
<feature type="compositionally biased region" description="Acidic residues" evidence="1">
    <location>
        <begin position="15"/>
        <end position="28"/>
    </location>
</feature>
<feature type="non-terminal residue" evidence="2">
    <location>
        <position position="1"/>
    </location>
</feature>
<gene>
    <name evidence="2" type="primary">ORF221110</name>
</gene>
<dbReference type="AlphaFoldDB" id="A0A0B7C4J0"/>
<evidence type="ECO:0000313" key="2">
    <source>
        <dbReference type="EMBL" id="CEK99370.1"/>
    </source>
</evidence>
<reference evidence="2" key="1">
    <citation type="submission" date="2014-12" db="EMBL/GenBank/DDBJ databases">
        <title>Insight into the proteome of Arion vulgaris.</title>
        <authorList>
            <person name="Aradska J."/>
            <person name="Bulat T."/>
            <person name="Smidak R."/>
            <person name="Sarate P."/>
            <person name="Gangsoo J."/>
            <person name="Sialana F."/>
            <person name="Bilban M."/>
            <person name="Lubec G."/>
        </authorList>
    </citation>
    <scope>NUCLEOTIDE SEQUENCE</scope>
    <source>
        <tissue evidence="2">Skin</tissue>
    </source>
</reference>
<organism evidence="2">
    <name type="scientific">Arion vulgaris</name>
    <dbReference type="NCBI Taxonomy" id="1028688"/>
    <lineage>
        <taxon>Eukaryota</taxon>
        <taxon>Metazoa</taxon>
        <taxon>Spiralia</taxon>
        <taxon>Lophotrochozoa</taxon>
        <taxon>Mollusca</taxon>
        <taxon>Gastropoda</taxon>
        <taxon>Heterobranchia</taxon>
        <taxon>Euthyneura</taxon>
        <taxon>Panpulmonata</taxon>
        <taxon>Eupulmonata</taxon>
        <taxon>Stylommatophora</taxon>
        <taxon>Helicina</taxon>
        <taxon>Arionoidea</taxon>
        <taxon>Arionidae</taxon>
        <taxon>Arion</taxon>
    </lineage>
</organism>
<sequence>QTAATKNSKAVVPDSDVDSDSTNSDDNDSQFASRWHTIKNKQTTNQTVNTSSVLGSAANISRPQVKQAAGNTAVDGF</sequence>
<dbReference type="EMBL" id="HACG01052499">
    <property type="protein sequence ID" value="CEK99370.1"/>
    <property type="molecule type" value="Transcribed_RNA"/>
</dbReference>
<proteinExistence type="predicted"/>
<feature type="region of interest" description="Disordered" evidence="1">
    <location>
        <begin position="1"/>
        <end position="49"/>
    </location>
</feature>
<evidence type="ECO:0000256" key="1">
    <source>
        <dbReference type="SAM" id="MobiDB-lite"/>
    </source>
</evidence>
<name>A0A0B7C4J0_9EUPU</name>